<dbReference type="InterPro" id="IPR053168">
    <property type="entry name" value="Glutamic_endopeptidase"/>
</dbReference>
<dbReference type="PANTHER" id="PTHR31589">
    <property type="entry name" value="PROTEIN, PUTATIVE (DUF239)-RELATED-RELATED"/>
    <property type="match status" value="1"/>
</dbReference>
<organism evidence="2 3">
    <name type="scientific">Papaver somniferum</name>
    <name type="common">Opium poppy</name>
    <dbReference type="NCBI Taxonomy" id="3469"/>
    <lineage>
        <taxon>Eukaryota</taxon>
        <taxon>Viridiplantae</taxon>
        <taxon>Streptophyta</taxon>
        <taxon>Embryophyta</taxon>
        <taxon>Tracheophyta</taxon>
        <taxon>Spermatophyta</taxon>
        <taxon>Magnoliopsida</taxon>
        <taxon>Ranunculales</taxon>
        <taxon>Papaveraceae</taxon>
        <taxon>Papaveroideae</taxon>
        <taxon>Papaver</taxon>
    </lineage>
</organism>
<reference evidence="2 3" key="1">
    <citation type="journal article" date="2018" name="Science">
        <title>The opium poppy genome and morphinan production.</title>
        <authorList>
            <person name="Guo L."/>
            <person name="Winzer T."/>
            <person name="Yang X."/>
            <person name="Li Y."/>
            <person name="Ning Z."/>
            <person name="He Z."/>
            <person name="Teodor R."/>
            <person name="Lu Y."/>
            <person name="Bowser T.A."/>
            <person name="Graham I.A."/>
            <person name="Ye K."/>
        </authorList>
    </citation>
    <scope>NUCLEOTIDE SEQUENCE [LARGE SCALE GENOMIC DNA]</scope>
    <source>
        <strain evidence="3">cv. HN1</strain>
        <tissue evidence="2">Leaves</tissue>
    </source>
</reference>
<dbReference type="OMA" id="GRTIDCI"/>
<proteinExistence type="predicted"/>
<keyword evidence="3" id="KW-1185">Reference proteome</keyword>
<dbReference type="AlphaFoldDB" id="A0A4Y7KX13"/>
<dbReference type="InterPro" id="IPR004314">
    <property type="entry name" value="Neprosin"/>
</dbReference>
<dbReference type="Gene3D" id="3.90.1320.10">
    <property type="entry name" value="Outer-capsid protein sigma 3, large lobe"/>
    <property type="match status" value="1"/>
</dbReference>
<dbReference type="Pfam" id="PF03080">
    <property type="entry name" value="Neprosin"/>
    <property type="match status" value="1"/>
</dbReference>
<evidence type="ECO:0000313" key="3">
    <source>
        <dbReference type="Proteomes" id="UP000316621"/>
    </source>
</evidence>
<gene>
    <name evidence="2" type="ORF">C5167_000567</name>
</gene>
<dbReference type="STRING" id="3469.A0A4Y7KX13"/>
<protein>
    <recommendedName>
        <fullName evidence="1">Neprosin PEP catalytic domain-containing protein</fullName>
    </recommendedName>
</protein>
<evidence type="ECO:0000259" key="1">
    <source>
        <dbReference type="PROSITE" id="PS52045"/>
    </source>
</evidence>
<name>A0A4Y7KX13_PAPSO</name>
<feature type="domain" description="Neprosin PEP catalytic" evidence="1">
    <location>
        <begin position="23"/>
        <end position="279"/>
    </location>
</feature>
<dbReference type="Gramene" id="RZC76499">
    <property type="protein sequence ID" value="RZC76499"/>
    <property type="gene ID" value="C5167_000567"/>
</dbReference>
<accession>A0A4Y7KX13</accession>
<dbReference type="PROSITE" id="PS52045">
    <property type="entry name" value="NEPROSIN_PEP_CD"/>
    <property type="match status" value="1"/>
</dbReference>
<dbReference type="PANTHER" id="PTHR31589:SF233">
    <property type="entry name" value="PROTEIN, PUTATIVE (DUF239)-RELATED"/>
    <property type="match status" value="1"/>
</dbReference>
<feature type="non-terminal residue" evidence="2">
    <location>
        <position position="1"/>
    </location>
</feature>
<dbReference type="Proteomes" id="UP000316621">
    <property type="component" value="Chromosome 9"/>
</dbReference>
<sequence>TKMGDTIDCIDIYKQPAFDHPLLKNHKIQFVSVETPYTTWIYHGAIASFGIHTPSVTRDQYSTSQMWIQNGEEHATNSIEAGWAVYPELFNDNTTRIFSRWTADGYISTGCFNTMCPGFVQIHRQILFGAALNPLTPYGREVYFSVILDEKTKSWWFCIGNDEKTPIGYWPSEIFIYLPGASLIRFGGIAGRMPNTPSPPMGNGNLPTEDYKMESTGFMRFLQTVEADGDTRYFDNSAVTQKSTSADCYDIIFRKYGKWKRRKHGYNSMIFGGPGGNCL</sequence>
<evidence type="ECO:0000313" key="2">
    <source>
        <dbReference type="EMBL" id="RZC76499.1"/>
    </source>
</evidence>
<dbReference type="EMBL" id="CM010723">
    <property type="protein sequence ID" value="RZC76499.1"/>
    <property type="molecule type" value="Genomic_DNA"/>
</dbReference>